<protein>
    <submittedName>
        <fullName evidence="1">DNA polymerase III subunit delta</fullName>
        <ecNumber evidence="1">2.7.7.7</ecNumber>
    </submittedName>
</protein>
<organism evidence="1 2">
    <name type="scientific">Miniphocaeibacter halophilus</name>
    <dbReference type="NCBI Taxonomy" id="2931922"/>
    <lineage>
        <taxon>Bacteria</taxon>
        <taxon>Bacillati</taxon>
        <taxon>Bacillota</taxon>
        <taxon>Tissierellia</taxon>
        <taxon>Tissierellales</taxon>
        <taxon>Peptoniphilaceae</taxon>
        <taxon>Miniphocaeibacter</taxon>
    </lineage>
</organism>
<sequence length="327" mass="38871">MKKNIYLIYGEEKFLIDKYNEEIINKTLIKDFLDFNLIKFESKKLKFDSILNTLETLPLFDENKIIIIDDLDTSKKGISTNSEFINKLHDYIDTISNYNNIIINSYLDKPFKGKFFKKIKKVGSLKQFKKLNYSELKNYIKEFFTQNSLDYNLNTIDYIIDKTAYLNKDFNKNLYNVNNELEKLKNIKVKINKEIIDDVFTNSFENNIFKLTDAISTKNISDSIRIYNELLINSNDPFRIFYMIVRLIRNILIIKESTRLNLTEQNISKNFSISNFEIKKLKAIINRWKYDTLKLGIHNSYKTEVLLKSTSVNPNYIVENYMINLLR</sequence>
<gene>
    <name evidence="1" type="primary">holA</name>
    <name evidence="1" type="ORF">JFY71_10210</name>
</gene>
<keyword evidence="1" id="KW-0548">Nucleotidyltransferase</keyword>
<reference evidence="1 2" key="1">
    <citation type="journal article" date="2022" name="Int. J. Syst. Evol. Microbiol.">
        <title>Miniphocaeibacter halophilus sp. nov., an ammonium-tolerant acetate-producing bacterium isolated from a biogas system.</title>
        <authorList>
            <person name="Schnurer A."/>
            <person name="Singh A."/>
            <person name="Bi S."/>
            <person name="Qiao W."/>
            <person name="Westerholm M."/>
        </authorList>
    </citation>
    <scope>NUCLEOTIDE SEQUENCE [LARGE SCALE GENOMIC DNA]</scope>
    <source>
        <strain evidence="1 2">AMB_01</strain>
    </source>
</reference>
<keyword evidence="1" id="KW-0808">Transferase</keyword>
<proteinExistence type="predicted"/>
<dbReference type="EMBL" id="CP066744">
    <property type="protein sequence ID" value="QQK07652.1"/>
    <property type="molecule type" value="Genomic_DNA"/>
</dbReference>
<accession>A0AC61MQ60</accession>
<evidence type="ECO:0000313" key="1">
    <source>
        <dbReference type="EMBL" id="QQK07652.1"/>
    </source>
</evidence>
<dbReference type="Proteomes" id="UP000595814">
    <property type="component" value="Chromosome"/>
</dbReference>
<evidence type="ECO:0000313" key="2">
    <source>
        <dbReference type="Proteomes" id="UP000595814"/>
    </source>
</evidence>
<keyword evidence="2" id="KW-1185">Reference proteome</keyword>
<name>A0AC61MQ60_9FIRM</name>
<dbReference type="EC" id="2.7.7.7" evidence="1"/>